<dbReference type="OrthoDB" id="5296557at2"/>
<dbReference type="InterPro" id="IPR000835">
    <property type="entry name" value="HTH_MarR-typ"/>
</dbReference>
<dbReference type="RefSeq" id="WP_118130131.1">
    <property type="nucleotide sequence ID" value="NZ_LMAZ01000002.1"/>
</dbReference>
<name>A0A395R4U8_9PSED</name>
<evidence type="ECO:0000313" key="2">
    <source>
        <dbReference type="EMBL" id="RGP55130.1"/>
    </source>
</evidence>
<protein>
    <submittedName>
        <fullName evidence="2">Transcriptional regulator</fullName>
    </submittedName>
</protein>
<organism evidence="2 3">
    <name type="scientific">Pseudomonas abyssi</name>
    <dbReference type="NCBI Taxonomy" id="170540"/>
    <lineage>
        <taxon>Bacteria</taxon>
        <taxon>Pseudomonadati</taxon>
        <taxon>Pseudomonadota</taxon>
        <taxon>Gammaproteobacteria</taxon>
        <taxon>Pseudomonadales</taxon>
        <taxon>Pseudomonadaceae</taxon>
        <taxon>Pseudomonas</taxon>
    </lineage>
</organism>
<dbReference type="SMART" id="SM00347">
    <property type="entry name" value="HTH_MARR"/>
    <property type="match status" value="1"/>
</dbReference>
<evidence type="ECO:0000259" key="1">
    <source>
        <dbReference type="PROSITE" id="PS50995"/>
    </source>
</evidence>
<dbReference type="AlphaFoldDB" id="A0A395R4U8"/>
<dbReference type="PANTHER" id="PTHR33164:SF99">
    <property type="entry name" value="MARR FAMILY REGULATORY PROTEIN"/>
    <property type="match status" value="1"/>
</dbReference>
<comment type="caution">
    <text evidence="2">The sequence shown here is derived from an EMBL/GenBank/DDBJ whole genome shotgun (WGS) entry which is preliminary data.</text>
</comment>
<dbReference type="InterPro" id="IPR036390">
    <property type="entry name" value="WH_DNA-bd_sf"/>
</dbReference>
<dbReference type="PROSITE" id="PS50995">
    <property type="entry name" value="HTH_MARR_2"/>
    <property type="match status" value="1"/>
</dbReference>
<sequence length="143" mass="15319">MTEERDVGLVISIIGLSGSIQKRLGSALSVHGIGVTEYLVLNQLHTSPAKTLQRSELAAKVGLTPSGITRLINPMEKMGLVEKEENPRDARVSLVALSAAGRQVFEDAQVSFAQAAGALFERLDAPQLDALSELLQSVARDIR</sequence>
<dbReference type="Pfam" id="PF01047">
    <property type="entry name" value="MarR"/>
    <property type="match status" value="1"/>
</dbReference>
<dbReference type="GO" id="GO:0003700">
    <property type="term" value="F:DNA-binding transcription factor activity"/>
    <property type="evidence" value="ECO:0007669"/>
    <property type="project" value="InterPro"/>
</dbReference>
<dbReference type="Gene3D" id="1.10.10.10">
    <property type="entry name" value="Winged helix-like DNA-binding domain superfamily/Winged helix DNA-binding domain"/>
    <property type="match status" value="1"/>
</dbReference>
<dbReference type="PANTHER" id="PTHR33164">
    <property type="entry name" value="TRANSCRIPTIONAL REGULATOR, MARR FAMILY"/>
    <property type="match status" value="1"/>
</dbReference>
<gene>
    <name evidence="2" type="ORF">ASB58_08610</name>
</gene>
<dbReference type="Proteomes" id="UP000265411">
    <property type="component" value="Unassembled WGS sequence"/>
</dbReference>
<accession>A0A395R4U8</accession>
<reference evidence="2 3" key="1">
    <citation type="journal article" date="2018" name="Syst. Appl. Microbiol.">
        <title>Pseudomonas gallaeciensis sp. nov., isolated from crude-oil-contaminated intertidal sand samples after the Prestige oil spill.</title>
        <authorList>
            <person name="Mulet M."/>
            <person name="Sanchez D."/>
            <person name="Rodriguez A.C."/>
            <person name="Nogales B."/>
            <person name="Bosch R."/>
            <person name="Busquets A."/>
            <person name="Gomila M."/>
            <person name="Lalucat J."/>
            <person name="Garcia-Valdes E."/>
        </authorList>
    </citation>
    <scope>NUCLEOTIDE SEQUENCE [LARGE SCALE GENOMIC DNA]</scope>
    <source>
        <strain evidence="2 3">V113</strain>
    </source>
</reference>
<evidence type="ECO:0000313" key="3">
    <source>
        <dbReference type="Proteomes" id="UP000265411"/>
    </source>
</evidence>
<keyword evidence="3" id="KW-1185">Reference proteome</keyword>
<feature type="domain" description="HTH marR-type" evidence="1">
    <location>
        <begin position="1"/>
        <end position="140"/>
    </location>
</feature>
<dbReference type="PRINTS" id="PR00598">
    <property type="entry name" value="HTHMARR"/>
</dbReference>
<dbReference type="SUPFAM" id="SSF46785">
    <property type="entry name" value="Winged helix' DNA-binding domain"/>
    <property type="match status" value="1"/>
</dbReference>
<dbReference type="InterPro" id="IPR036388">
    <property type="entry name" value="WH-like_DNA-bd_sf"/>
</dbReference>
<dbReference type="EMBL" id="LMAZ01000002">
    <property type="protein sequence ID" value="RGP55130.1"/>
    <property type="molecule type" value="Genomic_DNA"/>
</dbReference>
<dbReference type="GO" id="GO:0006950">
    <property type="term" value="P:response to stress"/>
    <property type="evidence" value="ECO:0007669"/>
    <property type="project" value="TreeGrafter"/>
</dbReference>
<proteinExistence type="predicted"/>
<dbReference type="InterPro" id="IPR039422">
    <property type="entry name" value="MarR/SlyA-like"/>
</dbReference>